<name>F0X545_CRYPV</name>
<sequence>MINSSLTELDFSTTTPGSILTVLTLFSPKKFLISIKLPLFKIFELIGKWEYTRRILYSNFFMTPTIMFLIAEQTVLIAD</sequence>
<accession>F0X545</accession>
<dbReference type="AlphaFoldDB" id="F0X545"/>
<reference evidence="1" key="1">
    <citation type="submission" date="2011-02" db="EMBL/GenBank/DDBJ databases">
        <title>Construction and analysis of full-length cDNA library of Cryptosporidium parvum.</title>
        <authorList>
            <person name="Yamagishi J."/>
            <person name="Wakaguri H."/>
            <person name="Sugano S."/>
            <person name="Kawano S."/>
            <person name="Fujisaki K."/>
            <person name="Sugimoto C."/>
            <person name="Watanabe J."/>
            <person name="Suzuki Y."/>
            <person name="Kimata I."/>
            <person name="Xuan X."/>
        </authorList>
    </citation>
    <scope>NUCLEOTIDE SEQUENCE</scope>
    <source>
        <strain evidence="1">HNJ-1</strain>
    </source>
</reference>
<organism evidence="1">
    <name type="scientific">Cryptosporidium parvum</name>
    <dbReference type="NCBI Taxonomy" id="5807"/>
    <lineage>
        <taxon>Eukaryota</taxon>
        <taxon>Sar</taxon>
        <taxon>Alveolata</taxon>
        <taxon>Apicomplexa</taxon>
        <taxon>Conoidasida</taxon>
        <taxon>Coccidia</taxon>
        <taxon>Eucoccidiorida</taxon>
        <taxon>Eimeriorina</taxon>
        <taxon>Cryptosporidiidae</taxon>
        <taxon>Cryptosporidium</taxon>
    </lineage>
</organism>
<evidence type="ECO:0000313" key="1">
    <source>
        <dbReference type="EMBL" id="BAJ77716.1"/>
    </source>
</evidence>
<dbReference type="EMBL" id="FX115613">
    <property type="protein sequence ID" value="BAJ77716.1"/>
    <property type="molecule type" value="mRNA"/>
</dbReference>
<protein>
    <submittedName>
        <fullName evidence="1">Uncharacterized protein</fullName>
    </submittedName>
</protein>
<proteinExistence type="evidence at transcript level"/>